<keyword evidence="6" id="KW-1185">Reference proteome</keyword>
<feature type="compositionally biased region" description="Low complexity" evidence="2">
    <location>
        <begin position="72"/>
        <end position="87"/>
    </location>
</feature>
<feature type="compositionally biased region" description="Low complexity" evidence="2">
    <location>
        <begin position="1143"/>
        <end position="1162"/>
    </location>
</feature>
<feature type="region of interest" description="Disordered" evidence="2">
    <location>
        <begin position="379"/>
        <end position="405"/>
    </location>
</feature>
<feature type="region of interest" description="Disordered" evidence="2">
    <location>
        <begin position="156"/>
        <end position="192"/>
    </location>
</feature>
<comment type="caution">
    <text evidence="5">The sequence shown here is derived from an EMBL/GenBank/DDBJ whole genome shotgun (WGS) entry which is preliminary data.</text>
</comment>
<feature type="compositionally biased region" description="Basic residues" evidence="2">
    <location>
        <begin position="383"/>
        <end position="394"/>
    </location>
</feature>
<evidence type="ECO:0000259" key="4">
    <source>
        <dbReference type="Pfam" id="PF25037"/>
    </source>
</evidence>
<dbReference type="PANTHER" id="PTHR16166">
    <property type="entry name" value="VACUOLAR PROTEIN SORTING-ASSOCIATED PROTEIN VPS13"/>
    <property type="match status" value="1"/>
</dbReference>
<dbReference type="Pfam" id="PF25036">
    <property type="entry name" value="VPS13_VAB"/>
    <property type="match status" value="1"/>
</dbReference>
<feature type="region of interest" description="Disordered" evidence="2">
    <location>
        <begin position="1239"/>
        <end position="1260"/>
    </location>
</feature>
<gene>
    <name evidence="5" type="ORF">PAPYR_3397</name>
</gene>
<feature type="region of interest" description="Disordered" evidence="2">
    <location>
        <begin position="845"/>
        <end position="871"/>
    </location>
</feature>
<feature type="compositionally biased region" description="Pro residues" evidence="2">
    <location>
        <begin position="857"/>
        <end position="868"/>
    </location>
</feature>
<feature type="compositionally biased region" description="Low complexity" evidence="2">
    <location>
        <begin position="1120"/>
        <end position="1132"/>
    </location>
</feature>
<feature type="compositionally biased region" description="Low complexity" evidence="2">
    <location>
        <begin position="160"/>
        <end position="177"/>
    </location>
</feature>
<organism evidence="5 6">
    <name type="scientific">Paratrimastix pyriformis</name>
    <dbReference type="NCBI Taxonomy" id="342808"/>
    <lineage>
        <taxon>Eukaryota</taxon>
        <taxon>Metamonada</taxon>
        <taxon>Preaxostyla</taxon>
        <taxon>Paratrimastigidae</taxon>
        <taxon>Paratrimastix</taxon>
    </lineage>
</organism>
<evidence type="ECO:0000256" key="1">
    <source>
        <dbReference type="ARBA" id="ARBA00006545"/>
    </source>
</evidence>
<feature type="compositionally biased region" description="Low complexity" evidence="2">
    <location>
        <begin position="395"/>
        <end position="405"/>
    </location>
</feature>
<reference evidence="5" key="1">
    <citation type="journal article" date="2022" name="bioRxiv">
        <title>Genomics of Preaxostyla Flagellates Illuminates Evolutionary Transitions and the Path Towards Mitochondrial Loss.</title>
        <authorList>
            <person name="Novak L.V.F."/>
            <person name="Treitli S.C."/>
            <person name="Pyrih J."/>
            <person name="Halakuc P."/>
            <person name="Pipaliya S.V."/>
            <person name="Vacek V."/>
            <person name="Brzon O."/>
            <person name="Soukal P."/>
            <person name="Eme L."/>
            <person name="Dacks J.B."/>
            <person name="Karnkowska A."/>
            <person name="Elias M."/>
            <person name="Hampl V."/>
        </authorList>
    </citation>
    <scope>NUCLEOTIDE SEQUENCE</scope>
    <source>
        <strain evidence="5">RCP-MX</strain>
    </source>
</reference>
<dbReference type="PROSITE" id="PS50096">
    <property type="entry name" value="IQ"/>
    <property type="match status" value="1"/>
</dbReference>
<dbReference type="Pfam" id="PF25037">
    <property type="entry name" value="VPS13_C"/>
    <property type="match status" value="1"/>
</dbReference>
<feature type="region of interest" description="Disordered" evidence="2">
    <location>
        <begin position="1872"/>
        <end position="1899"/>
    </location>
</feature>
<feature type="region of interest" description="Disordered" evidence="2">
    <location>
        <begin position="29"/>
        <end position="89"/>
    </location>
</feature>
<feature type="compositionally biased region" description="Gly residues" evidence="2">
    <location>
        <begin position="747"/>
        <end position="766"/>
    </location>
</feature>
<dbReference type="InterPro" id="IPR009543">
    <property type="entry name" value="VPS13_VAB"/>
</dbReference>
<evidence type="ECO:0000256" key="2">
    <source>
        <dbReference type="SAM" id="MobiDB-lite"/>
    </source>
</evidence>
<feature type="region of interest" description="Disordered" evidence="2">
    <location>
        <begin position="322"/>
        <end position="346"/>
    </location>
</feature>
<dbReference type="InterPro" id="IPR056748">
    <property type="entry name" value="VPS13-like_C"/>
</dbReference>
<evidence type="ECO:0000313" key="5">
    <source>
        <dbReference type="EMBL" id="KAJ4460379.1"/>
    </source>
</evidence>
<feature type="domain" description="Vacuolar protein sorting-associated protein 13 VPS13 adaptor binding" evidence="3">
    <location>
        <begin position="820"/>
        <end position="1096"/>
    </location>
</feature>
<accession>A0ABQ8UMH0</accession>
<sequence>MVAIANSVLDYSLDSLRSAAAVASEEAALSAAPEDSQLDETQSTGPTGSLLSSGQPATPTAGCPSVAAPSVRTATATGQAPAPGPRQSTRVSTLVLVTLPGIRLTLLNDLLGAPLAVLRLIVSRFEGRLGLLSTVALTAPGAACPLPAGQHGDRATLHLAPPAASPPAAAAATATPAPASPQPGAAEPPRPAEGERWELIGQGTSPRSTMRSFWWIDLSGRAYTISTQISGQATFVAIGEYYNDRTLAFEPWLEPWEAKLALEPTILPALDIGVSSPGALNLNLTPPLVETVAATLVAVTRDIAQIGAGIAAAERRAQEKHEAAAAAAAAEEDAAGAGPTLTSPAVESPAAASAAAAGSASAPAGPYRLPSHSIAPGQATAMAHRHQHLRRLRRSQAAAGAGSARPMEALRRMLRDAGAQLRRLKPLDERALEAWWTPSRRRVFAPYLVRNQTGLPIRVATQWEPEGVLVAPDEDAPLRCLDQMPGRSRQVRAQSFEVTVRVGDFAALPPVDINRASTQLLRVRRGLAGPLGWPCGPLFGLHRTGAAPTPYAVRAEALVSMRRHVLLVSSPMQVRNATHIPLRPEPAQEGSLAPFSTYFVPADRVDQTLSFVPCRGSFDEGHDEVTEGWQPSPTLALARMTEGQRFYMPCPYRGPALPRPPPDLYLAATVRVVESALFASSPDACPPLVDPTASIVARGPGAPAPDPAAIADEDTGIVGELPAEGEHRLDALMQQAQSASPASATSGAGGPVGGAPRGLAGAGPGRTAGTHVMQIQVRRLLLPCPARPRPQPLPLPQPASRPSLTLVVCLPWGVVGHGAQINPPLVLENGLPLQLIVQVEPRIPQAAPTKSGKPSPAGTPAPPGPTAPPEAATSLVQQYPLKPGRVAALYHIPLGRPEGLWVRVNLGTGWSAPVVLHRDPADARGTTSQQAAEMPHPQGRIPLEADGVQLSYENRVEGHTRHFAVFVPYWILNRTRLPLGLVQTYALERDVDFPAQRLPYLHSEEEAPYPILYNYLRPSQGKTALRCRGARRGEGPLAPSSSFSLDAVATSGVVALAAEGGQRHEVAVQIDMAAGAPYRRTKCVTLTHRFYLANLMGPAAPLLLRQYAPAEGSPSTAPMPATLLPGQAAAAPPRAPESEAPDEAAAPVDPQQAPAPAQDPEALPLSQFTPLVWSHPEGDGCKEHKIQLGLVPPGIGTPTEAAGSAPAGETLRRVRWSGPIKIDTVGEYILLLPLPAAPSASGTPAMPSPSPSPISGPGGDALAGRQIVRVQVRAVGAALFVAVRAELPECPPYALHNHTEWVRAPRWTSGWGMGAGWLTVAYMPLPHRRGHPHPSLGPPWGLPPPLAVGAAQPIVASQEGYPHDVFTVPPHSRAPFAWTDPTKKLRLAVAVGPLAKPLRVTPDKIKTYPRVALPAPTTEREEPHSLRVRLSLAGVGLSLVGPPPARLASSSPAPAPATALPAGTAGPLFVQPARLRRPRELGYLSLEGLSAEYAVYPSCRTVELAVDEIQIDNQLPDALFPVLLGRAPESMATGGAPRMPALHVALNQARGQGHLMVINYASVLLQALNVKLEERPACTPHTHTLHGSPPAPVPPFTFFRSSLPPFAYAWPWLTQLAHFGRLTNLTRLLRRLTASARPKQTRLETVGVLGMLPPFAPPAGLTTRPATGALQQRVFAKIVTLQPVKVNLSFKLSTATADEPADPLAAFGPLRDLVRALGVALGNIEGAPIQLNALVLRNAYADGADLLARIQAHYRMRLVREAYKLMGSVDVLGNPVGLVASLGSGVYDLFYEPAKGLTQSPRGFAMGLGKGGASLLKKALFGLTDSVSKARPCPCAPALSLPLQKADLRLTGTLSQGLVQLSFDDRYIDQWQRDGADKPKARRPDPRPDPPSHHPPPDALLMPNIVEGVARGVFSVGRGVAEGLAGVVLQPGVGKGLIGVLVRPAAGAVDMATKTFQGLRNTTTILDPSQRGRVRHSRYVGADDVLAVFDPDTAQGSEWMHQLGPEPDEDYRCHAVVRQTKHTGQPRALLVTSRRVAQVALKKQAEGRLALVWAEPIETVRGAAYDPRAAEVIVTVVSGRGRPTQRRVRVGAEYVEAARALLDEIRGASGIVPPPGRE</sequence>
<feature type="compositionally biased region" description="Basic and acidic residues" evidence="2">
    <location>
        <begin position="1872"/>
        <end position="1896"/>
    </location>
</feature>
<evidence type="ECO:0000313" key="6">
    <source>
        <dbReference type="Proteomes" id="UP001141327"/>
    </source>
</evidence>
<proteinExistence type="inferred from homology"/>
<comment type="similarity">
    <text evidence="1">Belongs to the VPS13 family.</text>
</comment>
<name>A0ABQ8UMH0_9EUKA</name>
<evidence type="ECO:0000259" key="3">
    <source>
        <dbReference type="Pfam" id="PF25036"/>
    </source>
</evidence>
<feature type="region of interest" description="Disordered" evidence="2">
    <location>
        <begin position="735"/>
        <end position="767"/>
    </location>
</feature>
<protein>
    <submittedName>
        <fullName evidence="5">Vacuolar protein sorting-associated protein 13</fullName>
    </submittedName>
</protein>
<dbReference type="InterPro" id="IPR026847">
    <property type="entry name" value="VPS13"/>
</dbReference>
<dbReference type="Proteomes" id="UP001141327">
    <property type="component" value="Unassembled WGS sequence"/>
</dbReference>
<dbReference type="PANTHER" id="PTHR16166:SF93">
    <property type="entry name" value="INTERMEMBRANE LIPID TRANSFER PROTEIN VPS13"/>
    <property type="match status" value="1"/>
</dbReference>
<feature type="domain" description="Intermembrane lipid transfer protein VPS13-like C-terminal" evidence="4">
    <location>
        <begin position="1974"/>
        <end position="2073"/>
    </location>
</feature>
<feature type="compositionally biased region" description="Low complexity" evidence="2">
    <location>
        <begin position="41"/>
        <end position="56"/>
    </location>
</feature>
<dbReference type="EMBL" id="JAPMOS010000013">
    <property type="protein sequence ID" value="KAJ4460379.1"/>
    <property type="molecule type" value="Genomic_DNA"/>
</dbReference>
<feature type="compositionally biased region" description="Pro residues" evidence="2">
    <location>
        <begin position="178"/>
        <end position="189"/>
    </location>
</feature>
<feature type="region of interest" description="Disordered" evidence="2">
    <location>
        <begin position="1111"/>
        <end position="1162"/>
    </location>
</feature>